<dbReference type="Gene3D" id="1.20.5.190">
    <property type="match status" value="1"/>
</dbReference>
<sequence>MADVDHDFHPTLDDSMTVTTSNSYGTLSYHVPAVKPLMFSPVTFISTSRSTHSDVMSISNTTRAVAITTRPSNQYLRARLPYSETAAFKQMPKGIDPKHMTILEKQAERKSRARHNRELHLEHRIFMERLKQERDERIKIESGAAIHIQRTLRGFLTRPKTDFSNLTHDLLEMTERVGLQPIPGLTLNSRKMMEREKQEEELRHLEDMEAASVQLQSVMRAKLDRKRVNLLRDKRIKKWQTTAAIVIQRCERGKWGRNVYKMMIRKEQEEAITRIQARIRLKRGRLESEQKKKVHQRKRRENNAAMTVQAIFRGKMSRRTVMAPSYEKVYHKRQQSMYLQMEKTGMDFVDLGEDDKRSESSYHKFKKKQGIHRGNTIKNIVLEE</sequence>
<dbReference type="GO" id="GO:0005737">
    <property type="term" value="C:cytoplasm"/>
    <property type="evidence" value="ECO:0007669"/>
    <property type="project" value="UniProtKB-SubCell"/>
</dbReference>
<evidence type="ECO:0000256" key="2">
    <source>
        <dbReference type="ARBA" id="ARBA00022490"/>
    </source>
</evidence>
<keyword evidence="6" id="KW-1185">Reference proteome</keyword>
<dbReference type="GO" id="GO:0051295">
    <property type="term" value="P:establishment of meiotic spindle localization"/>
    <property type="evidence" value="ECO:0007669"/>
    <property type="project" value="TreeGrafter"/>
</dbReference>
<comment type="caution">
    <text evidence="5">The sequence shown here is derived from an EMBL/GenBank/DDBJ whole genome shotgun (WGS) entry which is preliminary data.</text>
</comment>
<keyword evidence="3" id="KW-0677">Repeat</keyword>
<dbReference type="PANTHER" id="PTHR22706:SF1">
    <property type="entry name" value="ASSEMBLY FACTOR FOR SPINDLE MICROTUBULES"/>
    <property type="match status" value="1"/>
</dbReference>
<evidence type="ECO:0000256" key="1">
    <source>
        <dbReference type="ARBA" id="ARBA00004496"/>
    </source>
</evidence>
<dbReference type="InterPro" id="IPR000048">
    <property type="entry name" value="IQ_motif_EF-hand-BS"/>
</dbReference>
<dbReference type="EMBL" id="BRXZ01002162">
    <property type="protein sequence ID" value="GMH55878.1"/>
    <property type="molecule type" value="Genomic_DNA"/>
</dbReference>
<gene>
    <name evidence="5" type="ORF">TrRE_jg8409</name>
</gene>
<dbReference type="GO" id="GO:0005516">
    <property type="term" value="F:calmodulin binding"/>
    <property type="evidence" value="ECO:0007669"/>
    <property type="project" value="UniProtKB-KW"/>
</dbReference>
<protein>
    <submittedName>
        <fullName evidence="5">Uncharacterized protein</fullName>
    </submittedName>
</protein>
<dbReference type="AlphaFoldDB" id="A0A9W7DUW2"/>
<dbReference type="SMART" id="SM00015">
    <property type="entry name" value="IQ"/>
    <property type="match status" value="4"/>
</dbReference>
<dbReference type="Pfam" id="PF00612">
    <property type="entry name" value="IQ"/>
    <property type="match status" value="2"/>
</dbReference>
<dbReference type="InterPro" id="IPR051185">
    <property type="entry name" value="ASPM"/>
</dbReference>
<keyword evidence="4" id="KW-0112">Calmodulin-binding</keyword>
<dbReference type="GO" id="GO:0000922">
    <property type="term" value="C:spindle pole"/>
    <property type="evidence" value="ECO:0007669"/>
    <property type="project" value="TreeGrafter"/>
</dbReference>
<dbReference type="GO" id="GO:0007051">
    <property type="term" value="P:spindle organization"/>
    <property type="evidence" value="ECO:0007669"/>
    <property type="project" value="TreeGrafter"/>
</dbReference>
<accession>A0A9W7DUW2</accession>
<comment type="subcellular location">
    <subcellularLocation>
        <location evidence="1">Cytoplasm</location>
    </subcellularLocation>
</comment>
<reference evidence="5" key="1">
    <citation type="submission" date="2022-07" db="EMBL/GenBank/DDBJ databases">
        <title>Genome analysis of Parmales, a sister group of diatoms, reveals the evolutionary specialization of diatoms from phago-mixotrophs to photoautotrophs.</title>
        <authorList>
            <person name="Ban H."/>
            <person name="Sato S."/>
            <person name="Yoshikawa S."/>
            <person name="Kazumasa Y."/>
            <person name="Nakamura Y."/>
            <person name="Ichinomiya M."/>
            <person name="Saitoh K."/>
            <person name="Sato N."/>
            <person name="Blanc-Mathieu R."/>
            <person name="Endo H."/>
            <person name="Kuwata A."/>
            <person name="Ogata H."/>
        </authorList>
    </citation>
    <scope>NUCLEOTIDE SEQUENCE</scope>
</reference>
<name>A0A9W7DUW2_9STRA</name>
<dbReference type="Proteomes" id="UP001165082">
    <property type="component" value="Unassembled WGS sequence"/>
</dbReference>
<dbReference type="OrthoDB" id="193470at2759"/>
<dbReference type="GO" id="GO:0000278">
    <property type="term" value="P:mitotic cell cycle"/>
    <property type="evidence" value="ECO:0007669"/>
    <property type="project" value="TreeGrafter"/>
</dbReference>
<evidence type="ECO:0000313" key="6">
    <source>
        <dbReference type="Proteomes" id="UP001165082"/>
    </source>
</evidence>
<dbReference type="PANTHER" id="PTHR22706">
    <property type="entry name" value="ASSEMBLY FACTOR FOR SPINDLE MICROTUBULES"/>
    <property type="match status" value="1"/>
</dbReference>
<organism evidence="5 6">
    <name type="scientific">Triparma retinervis</name>
    <dbReference type="NCBI Taxonomy" id="2557542"/>
    <lineage>
        <taxon>Eukaryota</taxon>
        <taxon>Sar</taxon>
        <taxon>Stramenopiles</taxon>
        <taxon>Ochrophyta</taxon>
        <taxon>Bolidophyceae</taxon>
        <taxon>Parmales</taxon>
        <taxon>Triparmaceae</taxon>
        <taxon>Triparma</taxon>
    </lineage>
</organism>
<evidence type="ECO:0000313" key="5">
    <source>
        <dbReference type="EMBL" id="GMH55878.1"/>
    </source>
</evidence>
<evidence type="ECO:0000256" key="3">
    <source>
        <dbReference type="ARBA" id="ARBA00022737"/>
    </source>
</evidence>
<keyword evidence="2" id="KW-0963">Cytoplasm</keyword>
<proteinExistence type="predicted"/>
<evidence type="ECO:0000256" key="4">
    <source>
        <dbReference type="ARBA" id="ARBA00022860"/>
    </source>
</evidence>
<dbReference type="PROSITE" id="PS50096">
    <property type="entry name" value="IQ"/>
    <property type="match status" value="5"/>
</dbReference>